<dbReference type="Gene3D" id="3.60.40.10">
    <property type="entry name" value="PPM-type phosphatase domain"/>
    <property type="match status" value="1"/>
</dbReference>
<evidence type="ECO:0000313" key="4">
    <source>
        <dbReference type="EMBL" id="TWU21571.1"/>
    </source>
</evidence>
<keyword evidence="2" id="KW-0597">Phosphoprotein</keyword>
<dbReference type="PANTHER" id="PTHR43156">
    <property type="entry name" value="STAGE II SPORULATION PROTEIN E-RELATED"/>
    <property type="match status" value="1"/>
</dbReference>
<feature type="domain" description="Response regulatory" evidence="3">
    <location>
        <begin position="8"/>
        <end position="124"/>
    </location>
</feature>
<dbReference type="SMART" id="SM00331">
    <property type="entry name" value="PP2C_SIG"/>
    <property type="match status" value="1"/>
</dbReference>
<evidence type="ECO:0000259" key="3">
    <source>
        <dbReference type="PROSITE" id="PS50110"/>
    </source>
</evidence>
<dbReference type="EMBL" id="SJPT01000006">
    <property type="protein sequence ID" value="TWU21571.1"/>
    <property type="molecule type" value="Genomic_DNA"/>
</dbReference>
<dbReference type="RefSeq" id="WP_146595884.1">
    <property type="nucleotide sequence ID" value="NZ_SJPT01000006.1"/>
</dbReference>
<gene>
    <name evidence="4" type="primary">rsbP</name>
    <name evidence="4" type="ORF">Pla52o_37580</name>
</gene>
<dbReference type="InterPro" id="IPR036457">
    <property type="entry name" value="PPM-type-like_dom_sf"/>
</dbReference>
<name>A0A5C6CDS9_9BACT</name>
<dbReference type="PANTHER" id="PTHR43156:SF2">
    <property type="entry name" value="STAGE II SPORULATION PROTEIN E"/>
    <property type="match status" value="1"/>
</dbReference>
<evidence type="ECO:0000256" key="1">
    <source>
        <dbReference type="ARBA" id="ARBA00022801"/>
    </source>
</evidence>
<dbReference type="CDD" id="cd00156">
    <property type="entry name" value="REC"/>
    <property type="match status" value="1"/>
</dbReference>
<sequence>MKDGPARCILMVEDNRDDAEAVRRWLARSETSYELQVVETLGAAINAIGAHDYDLILLDLNLPDSHGLEGLAQIRAVADALPIVVFSGYADRSIAILAVRSGAEDYVLKDEVSSPEHLTRPLDLAIERCRRQTAEKSLLGFQNQLALAHRIQQMLLPNPMQRFAEVQWCGRCEPAEQAGGDFYDLMELPDGRLVFVIADVSGHGLVPAMVMMETRAILRAMAMTCDDPGTILSNANKILCRDVHLRYFVTMFLGFLSRERQTIQYASAGHPGYLIRPDKTVRVLSSMEPPLGILETITYPTHQVAKEFADSTLLLFTDGVLDSISPGGSYHTFEEVVAKAAGCITASLQDVIDCLFENIHGIGTERDDCTALLLRASKKNAEGVA</sequence>
<evidence type="ECO:0000256" key="2">
    <source>
        <dbReference type="PROSITE-ProRule" id="PRU00169"/>
    </source>
</evidence>
<dbReference type="GO" id="GO:0000160">
    <property type="term" value="P:phosphorelay signal transduction system"/>
    <property type="evidence" value="ECO:0007669"/>
    <property type="project" value="InterPro"/>
</dbReference>
<dbReference type="EC" id="3.1.3.3" evidence="4"/>
<evidence type="ECO:0000313" key="5">
    <source>
        <dbReference type="Proteomes" id="UP000316304"/>
    </source>
</evidence>
<feature type="modified residue" description="4-aspartylphosphate" evidence="2">
    <location>
        <position position="59"/>
    </location>
</feature>
<dbReference type="Pfam" id="PF00072">
    <property type="entry name" value="Response_reg"/>
    <property type="match status" value="1"/>
</dbReference>
<keyword evidence="5" id="KW-1185">Reference proteome</keyword>
<dbReference type="AlphaFoldDB" id="A0A5C6CDS9"/>
<accession>A0A5C6CDS9</accession>
<dbReference type="InterPro" id="IPR011006">
    <property type="entry name" value="CheY-like_superfamily"/>
</dbReference>
<comment type="caution">
    <text evidence="4">The sequence shown here is derived from an EMBL/GenBank/DDBJ whole genome shotgun (WGS) entry which is preliminary data.</text>
</comment>
<dbReference type="SUPFAM" id="SSF81606">
    <property type="entry name" value="PP2C-like"/>
    <property type="match status" value="1"/>
</dbReference>
<organism evidence="4 5">
    <name type="scientific">Novipirellula galeiformis</name>
    <dbReference type="NCBI Taxonomy" id="2528004"/>
    <lineage>
        <taxon>Bacteria</taxon>
        <taxon>Pseudomonadati</taxon>
        <taxon>Planctomycetota</taxon>
        <taxon>Planctomycetia</taxon>
        <taxon>Pirellulales</taxon>
        <taxon>Pirellulaceae</taxon>
        <taxon>Novipirellula</taxon>
    </lineage>
</organism>
<keyword evidence="1 4" id="KW-0378">Hydrolase</keyword>
<dbReference type="OrthoDB" id="207912at2"/>
<dbReference type="Gene3D" id="3.40.50.2300">
    <property type="match status" value="1"/>
</dbReference>
<dbReference type="InterPro" id="IPR001789">
    <property type="entry name" value="Sig_transdc_resp-reg_receiver"/>
</dbReference>
<proteinExistence type="predicted"/>
<reference evidence="4 5" key="1">
    <citation type="submission" date="2019-02" db="EMBL/GenBank/DDBJ databases">
        <title>Deep-cultivation of Planctomycetes and their phenomic and genomic characterization uncovers novel biology.</title>
        <authorList>
            <person name="Wiegand S."/>
            <person name="Jogler M."/>
            <person name="Boedeker C."/>
            <person name="Pinto D."/>
            <person name="Vollmers J."/>
            <person name="Rivas-Marin E."/>
            <person name="Kohn T."/>
            <person name="Peeters S.H."/>
            <person name="Heuer A."/>
            <person name="Rast P."/>
            <person name="Oberbeckmann S."/>
            <person name="Bunk B."/>
            <person name="Jeske O."/>
            <person name="Meyerdierks A."/>
            <person name="Storesund J.E."/>
            <person name="Kallscheuer N."/>
            <person name="Luecker S."/>
            <person name="Lage O.M."/>
            <person name="Pohl T."/>
            <person name="Merkel B.J."/>
            <person name="Hornburger P."/>
            <person name="Mueller R.-W."/>
            <person name="Bruemmer F."/>
            <person name="Labrenz M."/>
            <person name="Spormann A.M."/>
            <person name="Op Den Camp H."/>
            <person name="Overmann J."/>
            <person name="Amann R."/>
            <person name="Jetten M.S.M."/>
            <person name="Mascher T."/>
            <person name="Medema M.H."/>
            <person name="Devos D.P."/>
            <person name="Kaster A.-K."/>
            <person name="Ovreas L."/>
            <person name="Rohde M."/>
            <person name="Galperin M.Y."/>
            <person name="Jogler C."/>
        </authorList>
    </citation>
    <scope>NUCLEOTIDE SEQUENCE [LARGE SCALE GENOMIC DNA]</scope>
    <source>
        <strain evidence="4 5">Pla52o</strain>
    </source>
</reference>
<dbReference type="GO" id="GO:0016791">
    <property type="term" value="F:phosphatase activity"/>
    <property type="evidence" value="ECO:0007669"/>
    <property type="project" value="TreeGrafter"/>
</dbReference>
<dbReference type="InterPro" id="IPR001932">
    <property type="entry name" value="PPM-type_phosphatase-like_dom"/>
</dbReference>
<dbReference type="Pfam" id="PF07228">
    <property type="entry name" value="SpoIIE"/>
    <property type="match status" value="1"/>
</dbReference>
<protein>
    <submittedName>
        <fullName evidence="4">Phosphoserine phosphatase RsbP</fullName>
        <ecNumber evidence="4">3.1.3.3</ecNumber>
    </submittedName>
</protein>
<dbReference type="InterPro" id="IPR052016">
    <property type="entry name" value="Bact_Sigma-Reg"/>
</dbReference>
<dbReference type="PROSITE" id="PS50110">
    <property type="entry name" value="RESPONSE_REGULATORY"/>
    <property type="match status" value="1"/>
</dbReference>
<dbReference type="SMART" id="SM00448">
    <property type="entry name" value="REC"/>
    <property type="match status" value="1"/>
</dbReference>
<dbReference type="SUPFAM" id="SSF52172">
    <property type="entry name" value="CheY-like"/>
    <property type="match status" value="1"/>
</dbReference>
<dbReference type="Proteomes" id="UP000316304">
    <property type="component" value="Unassembled WGS sequence"/>
</dbReference>